<feature type="domain" description="Ig-like" evidence="13">
    <location>
        <begin position="123"/>
        <end position="211"/>
    </location>
</feature>
<dbReference type="InterPro" id="IPR003599">
    <property type="entry name" value="Ig_sub"/>
</dbReference>
<feature type="compositionally biased region" description="Polar residues" evidence="10">
    <location>
        <begin position="1238"/>
        <end position="1260"/>
    </location>
</feature>
<evidence type="ECO:0000313" key="15">
    <source>
        <dbReference type="EMBL" id="KAK9302612.1"/>
    </source>
</evidence>
<keyword evidence="9" id="KW-0393">Immunoglobulin domain</keyword>
<reference evidence="15 16" key="1">
    <citation type="submission" date="2024-05" db="EMBL/GenBank/DDBJ databases">
        <title>The nuclear and mitochondrial genome assemblies of Tetragonisca angustula (Apidae: Meliponini), a tiny yet remarkable pollinator in the Neotropics.</title>
        <authorList>
            <person name="Ferrari R."/>
            <person name="Ricardo P.C."/>
            <person name="Dias F.C."/>
            <person name="Araujo N.S."/>
            <person name="Soares D.O."/>
            <person name="Zhou Q.-S."/>
            <person name="Zhu C.-D."/>
            <person name="Coutinho L."/>
            <person name="Airas M.C."/>
            <person name="Batista T.M."/>
        </authorList>
    </citation>
    <scope>NUCLEOTIDE SEQUENCE [LARGE SCALE GENOMIC DNA]</scope>
    <source>
        <strain evidence="15">ASF017062</strain>
        <tissue evidence="15">Abdomen</tissue>
    </source>
</reference>
<accession>A0AAW0ZYD0</accession>
<keyword evidence="12" id="KW-0732">Signal</keyword>
<protein>
    <recommendedName>
        <fullName evidence="17">Neogenin</fullName>
    </recommendedName>
</protein>
<feature type="compositionally biased region" description="Polar residues" evidence="10">
    <location>
        <begin position="1106"/>
        <end position="1140"/>
    </location>
</feature>
<dbReference type="PROSITE" id="PS50835">
    <property type="entry name" value="IG_LIKE"/>
    <property type="match status" value="4"/>
</dbReference>
<dbReference type="SMART" id="SM00060">
    <property type="entry name" value="FN3"/>
    <property type="match status" value="6"/>
</dbReference>
<dbReference type="SUPFAM" id="SSF49265">
    <property type="entry name" value="Fibronectin type III"/>
    <property type="match status" value="4"/>
</dbReference>
<feature type="domain" description="Fibronectin type-III" evidence="14">
    <location>
        <begin position="520"/>
        <end position="609"/>
    </location>
</feature>
<dbReference type="InterPro" id="IPR007110">
    <property type="entry name" value="Ig-like_dom"/>
</dbReference>
<dbReference type="FunFam" id="2.60.40.10:FF:000551">
    <property type="entry name" value="Protogenin A"/>
    <property type="match status" value="1"/>
</dbReference>
<evidence type="ECO:0008006" key="17">
    <source>
        <dbReference type="Google" id="ProtNLM"/>
    </source>
</evidence>
<evidence type="ECO:0000256" key="3">
    <source>
        <dbReference type="ARBA" id="ARBA00022692"/>
    </source>
</evidence>
<dbReference type="Gene3D" id="2.60.40.10">
    <property type="entry name" value="Immunoglobulins"/>
    <property type="match status" value="10"/>
</dbReference>
<gene>
    <name evidence="15" type="ORF">QLX08_005481</name>
</gene>
<feature type="transmembrane region" description="Helical" evidence="11">
    <location>
        <begin position="1037"/>
        <end position="1062"/>
    </location>
</feature>
<dbReference type="GO" id="GO:0098609">
    <property type="term" value="P:cell-cell adhesion"/>
    <property type="evidence" value="ECO:0007669"/>
    <property type="project" value="TreeGrafter"/>
</dbReference>
<feature type="region of interest" description="Disordered" evidence="10">
    <location>
        <begin position="1106"/>
        <end position="1144"/>
    </location>
</feature>
<dbReference type="InterPro" id="IPR010560">
    <property type="entry name" value="Neogenin_C"/>
</dbReference>
<dbReference type="CDD" id="cd00063">
    <property type="entry name" value="FN3"/>
    <property type="match status" value="6"/>
</dbReference>
<dbReference type="GO" id="GO:0009653">
    <property type="term" value="P:anatomical structure morphogenesis"/>
    <property type="evidence" value="ECO:0007669"/>
    <property type="project" value="UniProtKB-ARBA"/>
</dbReference>
<evidence type="ECO:0000256" key="8">
    <source>
        <dbReference type="ARBA" id="ARBA00023180"/>
    </source>
</evidence>
<feature type="signal peptide" evidence="12">
    <location>
        <begin position="1"/>
        <end position="21"/>
    </location>
</feature>
<evidence type="ECO:0000256" key="1">
    <source>
        <dbReference type="ARBA" id="ARBA00004479"/>
    </source>
</evidence>
<keyword evidence="5 11" id="KW-1133">Transmembrane helix</keyword>
<dbReference type="PROSITE" id="PS50853">
    <property type="entry name" value="FN3"/>
    <property type="match status" value="6"/>
</dbReference>
<feature type="chain" id="PRO_5043990673" description="Neogenin" evidence="12">
    <location>
        <begin position="22"/>
        <end position="1407"/>
    </location>
</feature>
<evidence type="ECO:0000256" key="2">
    <source>
        <dbReference type="ARBA" id="ARBA00009588"/>
    </source>
</evidence>
<evidence type="ECO:0000256" key="5">
    <source>
        <dbReference type="ARBA" id="ARBA00022989"/>
    </source>
</evidence>
<dbReference type="SMART" id="SM00409">
    <property type="entry name" value="IG"/>
    <property type="match status" value="4"/>
</dbReference>
<name>A0AAW0ZYD0_9HYME</name>
<dbReference type="Pfam" id="PF13927">
    <property type="entry name" value="Ig_3"/>
    <property type="match status" value="2"/>
</dbReference>
<feature type="domain" description="Fibronectin type-III" evidence="14">
    <location>
        <begin position="718"/>
        <end position="808"/>
    </location>
</feature>
<feature type="compositionally biased region" description="Polar residues" evidence="10">
    <location>
        <begin position="1328"/>
        <end position="1352"/>
    </location>
</feature>
<feature type="domain" description="Fibronectin type-III" evidence="14">
    <location>
        <begin position="920"/>
        <end position="1017"/>
    </location>
</feature>
<evidence type="ECO:0000259" key="13">
    <source>
        <dbReference type="PROSITE" id="PS50835"/>
    </source>
</evidence>
<dbReference type="FunFam" id="2.60.40.10:FF:000133">
    <property type="entry name" value="Neogenin isoform 1"/>
    <property type="match status" value="1"/>
</dbReference>
<dbReference type="InterPro" id="IPR003961">
    <property type="entry name" value="FN3_dom"/>
</dbReference>
<dbReference type="GO" id="GO:0016020">
    <property type="term" value="C:membrane"/>
    <property type="evidence" value="ECO:0007669"/>
    <property type="project" value="UniProtKB-SubCell"/>
</dbReference>
<comment type="similarity">
    <text evidence="2">Belongs to the immunoglobulin superfamily. DCC family.</text>
</comment>
<dbReference type="PANTHER" id="PTHR44170">
    <property type="entry name" value="PROTEIN SIDEKICK"/>
    <property type="match status" value="1"/>
</dbReference>
<evidence type="ECO:0000256" key="6">
    <source>
        <dbReference type="ARBA" id="ARBA00023136"/>
    </source>
</evidence>
<keyword evidence="8" id="KW-0325">Glycoprotein</keyword>
<feature type="domain" description="Fibronectin type-III" evidence="14">
    <location>
        <begin position="422"/>
        <end position="514"/>
    </location>
</feature>
<evidence type="ECO:0000256" key="11">
    <source>
        <dbReference type="SAM" id="Phobius"/>
    </source>
</evidence>
<dbReference type="InterPro" id="IPR036179">
    <property type="entry name" value="Ig-like_dom_sf"/>
</dbReference>
<proteinExistence type="inferred from homology"/>
<dbReference type="SUPFAM" id="SSF48726">
    <property type="entry name" value="Immunoglobulin"/>
    <property type="match status" value="3"/>
</dbReference>
<evidence type="ECO:0000256" key="7">
    <source>
        <dbReference type="ARBA" id="ARBA00023157"/>
    </source>
</evidence>
<dbReference type="FunFam" id="2.60.40.10:FF:000004">
    <property type="entry name" value="DCC isoform 1"/>
    <property type="match status" value="2"/>
</dbReference>
<dbReference type="PRINTS" id="PR00014">
    <property type="entry name" value="FNTYPEIII"/>
</dbReference>
<comment type="caution">
    <text evidence="15">The sequence shown here is derived from an EMBL/GenBank/DDBJ whole genome shotgun (WGS) entry which is preliminary data.</text>
</comment>
<keyword evidence="7" id="KW-1015">Disulfide bond</keyword>
<evidence type="ECO:0000259" key="14">
    <source>
        <dbReference type="PROSITE" id="PS50853"/>
    </source>
</evidence>
<dbReference type="SMART" id="SM00408">
    <property type="entry name" value="IGc2"/>
    <property type="match status" value="4"/>
</dbReference>
<comment type="subcellular location">
    <subcellularLocation>
        <location evidence="1">Membrane</location>
        <topology evidence="1">Single-pass type I membrane protein</topology>
    </subcellularLocation>
</comment>
<keyword evidence="3 11" id="KW-0812">Transmembrane</keyword>
<sequence>MEPRILAVPLALLTFVLSANAGGLYFTIEPQDVVVEQGGPARLDCEAKSDFGKPNIQWRTDDGQPITFIGDSYRSQLANGSLYINAVYGSSLELTGGYQCLASVDDVGAIVSQTATIKIASLPGFDREPQDTMVYPGQIAYLSCTLLTSSNSLNIQWLKDEHPLLIDDSRMTILPSGALEIDDVNIQDIGSYMCNASSYGQSRLSNKAQLGLLTSDIDQESTPPVFIAKPLQQVTIEGSTVTLECAANGYPKPSILWLKDGVAIDLASYQSRYSRVAASSLVINNVQETDDGSYQCRAENEVETLDAAADLIVQVPPRFIKKPEDKIASENQDLEFECEIYGKPEPKITWLKNGERITLSAYWQIVNGYNLRINGLLPIDAGIFQCIGTNSAGSIQAAARLTINQPNDTDSLESIEGSVPSAPRNLSLVIVTARFVTLRWQEPENTNGEILHYYIYYKQEGVQRERVIHTQQKLEAVIRGLQPSMTYQFRVVALNERGMSGKSSEILRVTTLTEANVPGSPLNLEGHATSSASIALSWEKPQVVNGRISKYIITYVEGDNEEMTSETTSTMHELIDLVPYTEYSIKVQAVNENGPGVFSRDIVVRTYSAQPTQPPHNVTVEPVSPTSIIIRWEPPLEGQNGIITGYKIRYRRYDRSSQPVTITTEGNQRSRVLTGLEKHVIYQVRICALNVNGTGPSSEWIQIETYETESDENRVPNTPSNLRTKVMSDYIQVFWNPPKDQSIKVKGYKLGWGKGIPDVEVRLLDGKERSFTIDQLEPITEYVISLRATNDAGDGQPAYANVRTTERSVSEFSVPLLPPVGLKAAVLSDTTVVLYWTDTTLPKTQFVTDNRYYVVRYTSHHHSSNPRYKYHNATDLNCMINDLKPNTMYEFAVKLVKGKRESLWSMVVSNQTQEAAPSSAPRDLMIQSIEDRPTSVLVRWQPPKQPNGPITGYIIFYSIDNTKWDRDWLLEAVVGDKTECIVRNLQPSTTYYFKIQARNSKGYGPFSTTVSFKTPQSSGMDVYDELHDRDGRGLSNILIYIIVGCSIVLITGIAVVVVVVCCKRNPDTPDRKKGYMKDTSQKTNIKPPDLWIHHDQMELKALEKSSINGEASTSGVASNTLPRSNNQDYNQDNVHGNSSSLDKRTYVPSYMGNTDEKCSTLSRQHSRGSHKPKLITLPVDSASLHQPIATATPIVNTSMSQPTIHTSCNDTPSVRQNYPRTVAQYSLSRAHITLEPTPESSPDSCNVSTSYEPMQNQQLPYGTSGPSYSGGSQYASGHYNNNNQSSSATGGADGGSGSKRMQGHPLKSFSVPAPPPQSAPSTPAQQKHGVSQVTVRPTMSGSPYKKPQSTTQLAKNRLASVSNPVHTSEEVERLKPSYSTEELNQEMANLEGLMKDLNAITASEFEC</sequence>
<dbReference type="Pfam" id="PF00041">
    <property type="entry name" value="fn3"/>
    <property type="match status" value="6"/>
</dbReference>
<keyword evidence="16" id="KW-1185">Reference proteome</keyword>
<evidence type="ECO:0000256" key="9">
    <source>
        <dbReference type="ARBA" id="ARBA00023319"/>
    </source>
</evidence>
<dbReference type="CDD" id="cd00096">
    <property type="entry name" value="Ig"/>
    <property type="match status" value="1"/>
</dbReference>
<dbReference type="InterPro" id="IPR003598">
    <property type="entry name" value="Ig_sub2"/>
</dbReference>
<feature type="domain" description="Ig-like" evidence="13">
    <location>
        <begin position="317"/>
        <end position="402"/>
    </location>
</feature>
<evidence type="ECO:0000313" key="16">
    <source>
        <dbReference type="Proteomes" id="UP001432146"/>
    </source>
</evidence>
<evidence type="ECO:0000256" key="10">
    <source>
        <dbReference type="SAM" id="MobiDB-lite"/>
    </source>
</evidence>
<evidence type="ECO:0000256" key="4">
    <source>
        <dbReference type="ARBA" id="ARBA00022737"/>
    </source>
</evidence>
<feature type="domain" description="Fibronectin type-III" evidence="14">
    <location>
        <begin position="614"/>
        <end position="708"/>
    </location>
</feature>
<dbReference type="FunFam" id="2.60.40.10:FF:000101">
    <property type="entry name" value="Neogenin isoform 1"/>
    <property type="match status" value="1"/>
</dbReference>
<feature type="domain" description="Fibronectin type-III" evidence="14">
    <location>
        <begin position="818"/>
        <end position="915"/>
    </location>
</feature>
<dbReference type="InterPro" id="IPR036116">
    <property type="entry name" value="FN3_sf"/>
</dbReference>
<feature type="domain" description="Ig-like" evidence="13">
    <location>
        <begin position="223"/>
        <end position="312"/>
    </location>
</feature>
<keyword evidence="6 11" id="KW-0472">Membrane</keyword>
<dbReference type="GO" id="GO:0030154">
    <property type="term" value="P:cell differentiation"/>
    <property type="evidence" value="ECO:0007669"/>
    <property type="project" value="UniProtKB-ARBA"/>
</dbReference>
<feature type="region of interest" description="Disordered" evidence="10">
    <location>
        <begin position="1233"/>
        <end position="1352"/>
    </location>
</feature>
<organism evidence="15 16">
    <name type="scientific">Tetragonisca angustula</name>
    <dbReference type="NCBI Taxonomy" id="166442"/>
    <lineage>
        <taxon>Eukaryota</taxon>
        <taxon>Metazoa</taxon>
        <taxon>Ecdysozoa</taxon>
        <taxon>Arthropoda</taxon>
        <taxon>Hexapoda</taxon>
        <taxon>Insecta</taxon>
        <taxon>Pterygota</taxon>
        <taxon>Neoptera</taxon>
        <taxon>Endopterygota</taxon>
        <taxon>Hymenoptera</taxon>
        <taxon>Apocrita</taxon>
        <taxon>Aculeata</taxon>
        <taxon>Apoidea</taxon>
        <taxon>Anthophila</taxon>
        <taxon>Apidae</taxon>
        <taxon>Tetragonisca</taxon>
    </lineage>
</organism>
<dbReference type="EMBL" id="JAWNGG020000093">
    <property type="protein sequence ID" value="KAK9302612.1"/>
    <property type="molecule type" value="Genomic_DNA"/>
</dbReference>
<feature type="domain" description="Ig-like" evidence="13">
    <location>
        <begin position="3"/>
        <end position="116"/>
    </location>
</feature>
<dbReference type="Pfam" id="PF06583">
    <property type="entry name" value="Neogenin_C"/>
    <property type="match status" value="1"/>
</dbReference>
<feature type="compositionally biased region" description="Low complexity" evidence="10">
    <location>
        <begin position="1261"/>
        <end position="1290"/>
    </location>
</feature>
<dbReference type="Proteomes" id="UP001432146">
    <property type="component" value="Unassembled WGS sequence"/>
</dbReference>
<dbReference type="InterPro" id="IPR013098">
    <property type="entry name" value="Ig_I-set"/>
</dbReference>
<dbReference type="Pfam" id="PF07679">
    <property type="entry name" value="I-set"/>
    <property type="match status" value="1"/>
</dbReference>
<evidence type="ECO:0000256" key="12">
    <source>
        <dbReference type="SAM" id="SignalP"/>
    </source>
</evidence>
<keyword evidence="4" id="KW-0677">Repeat</keyword>
<dbReference type="InterPro" id="IPR013783">
    <property type="entry name" value="Ig-like_fold"/>
</dbReference>
<dbReference type="PANTHER" id="PTHR44170:SF54">
    <property type="entry name" value="FI24025P1"/>
    <property type="match status" value="1"/>
</dbReference>